<dbReference type="RefSeq" id="WP_264788145.1">
    <property type="nucleotide sequence ID" value="NZ_AP026867.1"/>
</dbReference>
<evidence type="ECO:0008006" key="4">
    <source>
        <dbReference type="Google" id="ProtNLM"/>
    </source>
</evidence>
<gene>
    <name evidence="2" type="ORF">AsAng_0035150</name>
</gene>
<keyword evidence="1" id="KW-0812">Transmembrane</keyword>
<dbReference type="Proteomes" id="UP001060919">
    <property type="component" value="Chromosome"/>
</dbReference>
<feature type="transmembrane region" description="Helical" evidence="1">
    <location>
        <begin position="122"/>
        <end position="143"/>
    </location>
</feature>
<organism evidence="2 3">
    <name type="scientific">Aureispira anguillae</name>
    <dbReference type="NCBI Taxonomy" id="2864201"/>
    <lineage>
        <taxon>Bacteria</taxon>
        <taxon>Pseudomonadati</taxon>
        <taxon>Bacteroidota</taxon>
        <taxon>Saprospiria</taxon>
        <taxon>Saprospirales</taxon>
        <taxon>Saprospiraceae</taxon>
        <taxon>Aureispira</taxon>
    </lineage>
</organism>
<reference evidence="2" key="1">
    <citation type="submission" date="2022-09" db="EMBL/GenBank/DDBJ databases">
        <title>Aureispira anguillicida sp. nov., isolated from Leptocephalus of Japanese eel Anguilla japonica.</title>
        <authorList>
            <person name="Yuasa K."/>
            <person name="Mekata T."/>
            <person name="Ikunari K."/>
        </authorList>
    </citation>
    <scope>NUCLEOTIDE SEQUENCE</scope>
    <source>
        <strain evidence="2">EL160426</strain>
    </source>
</reference>
<dbReference type="EMBL" id="AP026867">
    <property type="protein sequence ID" value="BDS12790.1"/>
    <property type="molecule type" value="Genomic_DNA"/>
</dbReference>
<name>A0A916DUS8_9BACT</name>
<protein>
    <recommendedName>
        <fullName evidence="4">Polyketide cyclase</fullName>
    </recommendedName>
</protein>
<keyword evidence="1" id="KW-1133">Transmembrane helix</keyword>
<feature type="transmembrane region" description="Helical" evidence="1">
    <location>
        <begin position="89"/>
        <end position="110"/>
    </location>
</feature>
<sequence length="305" mass="35054">MNTILEIIKHRSFKITILLTLIYFGIGFAFLHFGLADYGWVFFVLLPFSLGIAVGKMERKKWGFLGLLIGVLIFLTLLIAGGLEGFVCVIMAIPIIVPLIWLGTLANKYLTKKGIIKSKNHLNVMILPLLITLFGAPIEKYFIDNSSDIIEVKTEKVYPYSPEQVYHTIKSVDTLIAKKPFLMKLDLPIPQKCVLETEEVGGIRTCYFSGGTITERITQLEVGKVLKMDVIDYQLTGRNWLGFNEAIYYFEEVEESKCKLTRITTYTSKLKPRFYWEPLEKIGIIQEHNYVFENLNNDLKKKYDR</sequence>
<dbReference type="AlphaFoldDB" id="A0A916DUS8"/>
<evidence type="ECO:0000313" key="2">
    <source>
        <dbReference type="EMBL" id="BDS12790.1"/>
    </source>
</evidence>
<keyword evidence="1" id="KW-0472">Membrane</keyword>
<feature type="transmembrane region" description="Helical" evidence="1">
    <location>
        <begin position="62"/>
        <end position="83"/>
    </location>
</feature>
<feature type="transmembrane region" description="Helical" evidence="1">
    <location>
        <begin position="38"/>
        <end position="55"/>
    </location>
</feature>
<proteinExistence type="predicted"/>
<dbReference type="SUPFAM" id="SSF55961">
    <property type="entry name" value="Bet v1-like"/>
    <property type="match status" value="1"/>
</dbReference>
<dbReference type="KEGG" id="aup:AsAng_0035150"/>
<evidence type="ECO:0000256" key="1">
    <source>
        <dbReference type="SAM" id="Phobius"/>
    </source>
</evidence>
<accession>A0A916DUS8</accession>
<feature type="transmembrane region" description="Helical" evidence="1">
    <location>
        <begin position="12"/>
        <end position="32"/>
    </location>
</feature>
<keyword evidence="3" id="KW-1185">Reference proteome</keyword>
<evidence type="ECO:0000313" key="3">
    <source>
        <dbReference type="Proteomes" id="UP001060919"/>
    </source>
</evidence>